<keyword evidence="2" id="KW-1185">Reference proteome</keyword>
<sequence>MTKKISCILLICISLLSCQNDKKQDPFEISYNRIGHLTNTTKVNQLDSIYANDSIVKMSKNDKIIDVANTIEIYEKGGAKLLLLEPREENNPASSIESIQVIDPRYKTISGLSASGVFKDIKDNYTITKINNTLSAAVIFVDSIQASITINKKELPSELKFNTDKKIEASQIPDSATIKHFIINWENN</sequence>
<dbReference type="AlphaFoldDB" id="A0A1H7WEV7"/>
<proteinExistence type="predicted"/>
<name>A0A1H7WEV7_AQUAM</name>
<gene>
    <name evidence="1" type="ORF">SAMN04487910_4398</name>
</gene>
<dbReference type="STRING" id="1038014.SAMN04487910_4398"/>
<organism evidence="1 2">
    <name type="scientific">Aquimarina amphilecti</name>
    <dbReference type="NCBI Taxonomy" id="1038014"/>
    <lineage>
        <taxon>Bacteria</taxon>
        <taxon>Pseudomonadati</taxon>
        <taxon>Bacteroidota</taxon>
        <taxon>Flavobacteriia</taxon>
        <taxon>Flavobacteriales</taxon>
        <taxon>Flavobacteriaceae</taxon>
        <taxon>Aquimarina</taxon>
    </lineage>
</organism>
<dbReference type="Proteomes" id="UP000198521">
    <property type="component" value="Unassembled WGS sequence"/>
</dbReference>
<protein>
    <submittedName>
        <fullName evidence="1">Uncharacterized protein</fullName>
    </submittedName>
</protein>
<reference evidence="2" key="1">
    <citation type="submission" date="2016-10" db="EMBL/GenBank/DDBJ databases">
        <authorList>
            <person name="Varghese N."/>
            <person name="Submissions S."/>
        </authorList>
    </citation>
    <scope>NUCLEOTIDE SEQUENCE [LARGE SCALE GENOMIC DNA]</scope>
    <source>
        <strain evidence="2">DSM 25232 / NCIMB 14723 / 92V</strain>
    </source>
</reference>
<evidence type="ECO:0000313" key="2">
    <source>
        <dbReference type="Proteomes" id="UP000198521"/>
    </source>
</evidence>
<dbReference type="RefSeq" id="WP_244543075.1">
    <property type="nucleotide sequence ID" value="NZ_FOAB01000010.1"/>
</dbReference>
<dbReference type="EMBL" id="FOAB01000010">
    <property type="protein sequence ID" value="SEM19619.1"/>
    <property type="molecule type" value="Genomic_DNA"/>
</dbReference>
<evidence type="ECO:0000313" key="1">
    <source>
        <dbReference type="EMBL" id="SEM19619.1"/>
    </source>
</evidence>
<accession>A0A1H7WEV7</accession>
<dbReference type="PROSITE" id="PS51257">
    <property type="entry name" value="PROKAR_LIPOPROTEIN"/>
    <property type="match status" value="1"/>
</dbReference>